<reference evidence="2 3" key="1">
    <citation type="submission" date="2020-04" db="EMBL/GenBank/DDBJ databases">
        <title>Whole-genome sequencing of Vibrio spp. from China reveals different genetic environments of blaCTX-M-14 among diverse lineages.</title>
        <authorList>
            <person name="Zheng Z."/>
            <person name="Ye L."/>
            <person name="Chen S."/>
        </authorList>
    </citation>
    <scope>NUCLEOTIDE SEQUENCE [LARGE SCALE GENOMIC DNA]</scope>
    <source>
        <strain evidence="2 3">Vb0551</strain>
    </source>
</reference>
<dbReference type="Proteomes" id="UP000518904">
    <property type="component" value="Unassembled WGS sequence"/>
</dbReference>
<organism evidence="2 3">
    <name type="scientific">Vibrio parahaemolyticus</name>
    <dbReference type="NCBI Taxonomy" id="670"/>
    <lineage>
        <taxon>Bacteria</taxon>
        <taxon>Pseudomonadati</taxon>
        <taxon>Pseudomonadota</taxon>
        <taxon>Gammaproteobacteria</taxon>
        <taxon>Vibrionales</taxon>
        <taxon>Vibrionaceae</taxon>
        <taxon>Vibrio</taxon>
    </lineage>
</organism>
<evidence type="ECO:0000313" key="2">
    <source>
        <dbReference type="EMBL" id="NMU88038.1"/>
    </source>
</evidence>
<gene>
    <name evidence="2" type="ORF">HKB16_34920</name>
</gene>
<name>A0A7Y0SRQ4_VIBPH</name>
<feature type="domain" description="CSS-CxxC" evidence="1">
    <location>
        <begin position="6"/>
        <end position="91"/>
    </location>
</feature>
<evidence type="ECO:0000259" key="1">
    <source>
        <dbReference type="Pfam" id="PF20982"/>
    </source>
</evidence>
<dbReference type="AlphaFoldDB" id="A0A7Y0SRQ4"/>
<comment type="caution">
    <text evidence="2">The sequence shown here is derived from an EMBL/GenBank/DDBJ whole genome shotgun (WGS) entry which is preliminary data.</text>
</comment>
<evidence type="ECO:0000313" key="3">
    <source>
        <dbReference type="Proteomes" id="UP000518904"/>
    </source>
</evidence>
<feature type="non-terminal residue" evidence="2">
    <location>
        <position position="99"/>
    </location>
</feature>
<dbReference type="InterPro" id="IPR048614">
    <property type="entry name" value="CSS_CxxC"/>
</dbReference>
<proteinExistence type="predicted"/>
<dbReference type="Pfam" id="PF20982">
    <property type="entry name" value="CSS_CxxC"/>
    <property type="match status" value="1"/>
</dbReference>
<dbReference type="EMBL" id="JABCLB010002852">
    <property type="protein sequence ID" value="NMU88038.1"/>
    <property type="molecule type" value="Genomic_DNA"/>
</dbReference>
<accession>A0A7Y0SRQ4</accession>
<sequence length="99" mass="11669">MKQIAQLDFTCSDSDVRTLRDPRFYNRYIRFIAMTTEGGKTCSTVGSEVSRPSSSERFQMDENFFASLILPQQNDQIEWMVIYDNEHVEVFWVLDNSWV</sequence>
<protein>
    <submittedName>
        <fullName evidence="2">EAL domain-containing protein</fullName>
    </submittedName>
</protein>